<keyword evidence="5 9" id="KW-0812">Transmembrane</keyword>
<dbReference type="EMBL" id="JAHCVJ010000002">
    <property type="protein sequence ID" value="MBT0663796.1"/>
    <property type="molecule type" value="Genomic_DNA"/>
</dbReference>
<dbReference type="Proteomes" id="UP000811899">
    <property type="component" value="Unassembled WGS sequence"/>
</dbReference>
<evidence type="ECO:0000256" key="1">
    <source>
        <dbReference type="ARBA" id="ARBA00004370"/>
    </source>
</evidence>
<keyword evidence="8 9" id="KW-0131">Cell cycle</keyword>
<name>A0AAW4KYT1_9BACT</name>
<dbReference type="HAMAP" id="MF_00911">
    <property type="entry name" value="FtsQ_subfam"/>
    <property type="match status" value="1"/>
</dbReference>
<keyword evidence="4 9" id="KW-0132">Cell division</keyword>
<evidence type="ECO:0000313" key="12">
    <source>
        <dbReference type="EMBL" id="MBT0663796.1"/>
    </source>
</evidence>
<dbReference type="PANTHER" id="PTHR35851:SF1">
    <property type="entry name" value="CELL DIVISION PROTEIN FTSQ"/>
    <property type="match status" value="1"/>
</dbReference>
<dbReference type="InterPro" id="IPR013685">
    <property type="entry name" value="POTRA_FtsQ_type"/>
</dbReference>
<keyword evidence="13" id="KW-1185">Reference proteome</keyword>
<dbReference type="GO" id="GO:0090529">
    <property type="term" value="P:cell septum assembly"/>
    <property type="evidence" value="ECO:0007669"/>
    <property type="project" value="InterPro"/>
</dbReference>
<comment type="function">
    <text evidence="9">Essential cell division protein.</text>
</comment>
<evidence type="ECO:0000256" key="5">
    <source>
        <dbReference type="ARBA" id="ARBA00022692"/>
    </source>
</evidence>
<dbReference type="InterPro" id="IPR026579">
    <property type="entry name" value="FtsQ"/>
</dbReference>
<evidence type="ECO:0000256" key="7">
    <source>
        <dbReference type="ARBA" id="ARBA00023136"/>
    </source>
</evidence>
<sequence>MAVPANRRSSSQPFRGKPVRGTQNRMKREKRQIDIRGFLKKAARAVVCFSVVSLGGLLVYEAYSLIARSSFFRLERIEVSALKRLTREEVIAQAGIKPGDDLIGLRLGNIGKQLSKNPWIEKVRIRRYLPHTITIEIAEQEPVAVASMGYLYYLNAKGEVFKLLIEGDNLDYPVLTGISEEDLSRDPAGSREALKSMLSLVELLKGREVLRLEDVSEVHYDKGYGFTLFMADRGVPVRLGRAGFDEKLERLGKIYGTLQPQMKTVEYIDLDYADKIVVKSG</sequence>
<evidence type="ECO:0000256" key="4">
    <source>
        <dbReference type="ARBA" id="ARBA00022618"/>
    </source>
</evidence>
<keyword evidence="6 9" id="KW-1133">Transmembrane helix</keyword>
<feature type="transmembrane region" description="Helical" evidence="9">
    <location>
        <begin position="45"/>
        <end position="66"/>
    </location>
</feature>
<feature type="domain" description="POTRA" evidence="11">
    <location>
        <begin position="72"/>
        <end position="140"/>
    </location>
</feature>
<dbReference type="Pfam" id="PF08478">
    <property type="entry name" value="POTRA_1"/>
    <property type="match status" value="1"/>
</dbReference>
<dbReference type="Gene3D" id="3.10.20.310">
    <property type="entry name" value="membrane protein fhac"/>
    <property type="match status" value="1"/>
</dbReference>
<keyword evidence="3" id="KW-0997">Cell inner membrane</keyword>
<organism evidence="12 13">
    <name type="scientific">Geoanaerobacter pelophilus</name>
    <dbReference type="NCBI Taxonomy" id="60036"/>
    <lineage>
        <taxon>Bacteria</taxon>
        <taxon>Pseudomonadati</taxon>
        <taxon>Thermodesulfobacteriota</taxon>
        <taxon>Desulfuromonadia</taxon>
        <taxon>Geobacterales</taxon>
        <taxon>Geobacteraceae</taxon>
        <taxon>Geoanaerobacter</taxon>
    </lineage>
</organism>
<comment type="subcellular location">
    <subcellularLocation>
        <location evidence="9">Cell membrane</location>
        <topology evidence="9">Single-pass type II membrane protein</topology>
    </subcellularLocation>
    <subcellularLocation>
        <location evidence="1">Membrane</location>
    </subcellularLocation>
    <text evidence="9">Localizes to the division septum.</text>
</comment>
<evidence type="ECO:0000256" key="10">
    <source>
        <dbReference type="SAM" id="MobiDB-lite"/>
    </source>
</evidence>
<dbReference type="InterPro" id="IPR034746">
    <property type="entry name" value="POTRA"/>
</dbReference>
<dbReference type="GO" id="GO:0005886">
    <property type="term" value="C:plasma membrane"/>
    <property type="evidence" value="ECO:0007669"/>
    <property type="project" value="UniProtKB-SubCell"/>
</dbReference>
<dbReference type="RefSeq" id="WP_214170582.1">
    <property type="nucleotide sequence ID" value="NZ_JAHCVJ010000002.1"/>
</dbReference>
<proteinExistence type="inferred from homology"/>
<dbReference type="InterPro" id="IPR045335">
    <property type="entry name" value="FtsQ_C_sf"/>
</dbReference>
<dbReference type="GO" id="GO:0032153">
    <property type="term" value="C:cell division site"/>
    <property type="evidence" value="ECO:0007669"/>
    <property type="project" value="UniProtKB-UniRule"/>
</dbReference>
<dbReference type="AlphaFoldDB" id="A0AAW4KYT1"/>
<comment type="similarity">
    <text evidence="9">Belongs to the FtsQ/DivIB family. FtsQ subfamily.</text>
</comment>
<evidence type="ECO:0000256" key="6">
    <source>
        <dbReference type="ARBA" id="ARBA00022989"/>
    </source>
</evidence>
<evidence type="ECO:0000256" key="2">
    <source>
        <dbReference type="ARBA" id="ARBA00022475"/>
    </source>
</evidence>
<gene>
    <name evidence="9" type="primary">ftsQ</name>
    <name evidence="12" type="ORF">KI809_05720</name>
</gene>
<dbReference type="PROSITE" id="PS51779">
    <property type="entry name" value="POTRA"/>
    <property type="match status" value="1"/>
</dbReference>
<reference evidence="12 13" key="1">
    <citation type="submission" date="2021-05" db="EMBL/GenBank/DDBJ databases">
        <title>The draft genome of Geobacter pelophilus DSM 12255.</title>
        <authorList>
            <person name="Xu Z."/>
            <person name="Masuda Y."/>
            <person name="Itoh H."/>
            <person name="Senoo K."/>
        </authorList>
    </citation>
    <scope>NUCLEOTIDE SEQUENCE [LARGE SCALE GENOMIC DNA]</scope>
    <source>
        <strain evidence="12 13">DSM 12255</strain>
    </source>
</reference>
<evidence type="ECO:0000313" key="13">
    <source>
        <dbReference type="Proteomes" id="UP000811899"/>
    </source>
</evidence>
<evidence type="ECO:0000259" key="11">
    <source>
        <dbReference type="PROSITE" id="PS51779"/>
    </source>
</evidence>
<feature type="region of interest" description="Disordered" evidence="10">
    <location>
        <begin position="1"/>
        <end position="28"/>
    </location>
</feature>
<dbReference type="Gene3D" id="3.40.50.11690">
    <property type="entry name" value="Cell division protein FtsQ/DivIB"/>
    <property type="match status" value="1"/>
</dbReference>
<keyword evidence="2 9" id="KW-1003">Cell membrane</keyword>
<evidence type="ECO:0000256" key="8">
    <source>
        <dbReference type="ARBA" id="ARBA00023306"/>
    </source>
</evidence>
<dbReference type="InterPro" id="IPR005548">
    <property type="entry name" value="Cell_div_FtsQ/DivIB_C"/>
</dbReference>
<evidence type="ECO:0000256" key="9">
    <source>
        <dbReference type="HAMAP-Rule" id="MF_00911"/>
    </source>
</evidence>
<dbReference type="PANTHER" id="PTHR35851">
    <property type="entry name" value="CELL DIVISION PROTEIN FTSQ"/>
    <property type="match status" value="1"/>
</dbReference>
<dbReference type="Pfam" id="PF03799">
    <property type="entry name" value="FtsQ_DivIB_C"/>
    <property type="match status" value="1"/>
</dbReference>
<keyword evidence="7 9" id="KW-0472">Membrane</keyword>
<dbReference type="GO" id="GO:0043093">
    <property type="term" value="P:FtsZ-dependent cytokinesis"/>
    <property type="evidence" value="ECO:0007669"/>
    <property type="project" value="UniProtKB-UniRule"/>
</dbReference>
<protein>
    <recommendedName>
        <fullName evidence="9">Cell division protein FtsQ</fullName>
    </recommendedName>
</protein>
<accession>A0AAW4KYT1</accession>
<evidence type="ECO:0000256" key="3">
    <source>
        <dbReference type="ARBA" id="ARBA00022519"/>
    </source>
</evidence>
<comment type="caution">
    <text evidence="12">The sequence shown here is derived from an EMBL/GenBank/DDBJ whole genome shotgun (WGS) entry which is preliminary data.</text>
</comment>